<sequence>MFRHISVVHNVSIISMGISSVVQVGDANQIDLKSRILTVHREFPYYLKDEGPFEAFEIFTDEYITIPKRSTDVKLNIVNECPFIEVDDILIRSLLNSGYVQIGSVDYGFSNSRIMQIRQYITNDPSLE</sequence>
<name>A0AA91VAI7_9BACI</name>
<evidence type="ECO:0000313" key="2">
    <source>
        <dbReference type="Proteomes" id="UP000221020"/>
    </source>
</evidence>
<dbReference type="Proteomes" id="UP000221020">
    <property type="component" value="Unassembled WGS sequence"/>
</dbReference>
<proteinExistence type="predicted"/>
<evidence type="ECO:0000313" key="1">
    <source>
        <dbReference type="EMBL" id="PED81464.1"/>
    </source>
</evidence>
<dbReference type="RefSeq" id="WP_097897593.1">
    <property type="nucleotide sequence ID" value="NZ_NVOR01000065.1"/>
</dbReference>
<dbReference type="InterPro" id="IPR024496">
    <property type="entry name" value="Spore_germ_GerPE"/>
</dbReference>
<dbReference type="EMBL" id="NVOR01000065">
    <property type="protein sequence ID" value="PED81464.1"/>
    <property type="molecule type" value="Genomic_DNA"/>
</dbReference>
<accession>A0AA91VAI7</accession>
<protein>
    <submittedName>
        <fullName evidence="1">Spore gernimation protein GerPE</fullName>
    </submittedName>
</protein>
<gene>
    <name evidence="1" type="ORF">CON65_17055</name>
</gene>
<dbReference type="Pfam" id="PF10970">
    <property type="entry name" value="GerPE"/>
    <property type="match status" value="1"/>
</dbReference>
<dbReference type="AlphaFoldDB" id="A0AA91VAI7"/>
<reference evidence="1 2" key="1">
    <citation type="submission" date="2017-09" db="EMBL/GenBank/DDBJ databases">
        <title>Large-scale bioinformatics analysis of Bacillus genomes uncovers conserved roles of natural products in bacterial physiology.</title>
        <authorList>
            <consortium name="Agbiome Team Llc"/>
            <person name="Bleich R.M."/>
            <person name="Grubbs K.J."/>
            <person name="Santa Maria K.C."/>
            <person name="Allen S.E."/>
            <person name="Farag S."/>
            <person name="Shank E.A."/>
            <person name="Bowers A."/>
        </authorList>
    </citation>
    <scope>NUCLEOTIDE SEQUENCE [LARGE SCALE GENOMIC DNA]</scope>
    <source>
        <strain evidence="1 2">AFS092012</strain>
    </source>
</reference>
<comment type="caution">
    <text evidence="1">The sequence shown here is derived from an EMBL/GenBank/DDBJ whole genome shotgun (WGS) entry which is preliminary data.</text>
</comment>
<organism evidence="1 2">
    <name type="scientific">Bacillus pseudomycoides</name>
    <dbReference type="NCBI Taxonomy" id="64104"/>
    <lineage>
        <taxon>Bacteria</taxon>
        <taxon>Bacillati</taxon>
        <taxon>Bacillota</taxon>
        <taxon>Bacilli</taxon>
        <taxon>Bacillales</taxon>
        <taxon>Bacillaceae</taxon>
        <taxon>Bacillus</taxon>
        <taxon>Bacillus cereus group</taxon>
    </lineage>
</organism>